<dbReference type="FunFam" id="3.90.230.10:FF:000009">
    <property type="entry name" value="xaa-Pro aminopeptidase 2"/>
    <property type="match status" value="1"/>
</dbReference>
<dbReference type="Pfam" id="PF16188">
    <property type="entry name" value="Peptidase_M24_C"/>
    <property type="match status" value="1"/>
</dbReference>
<dbReference type="Proteomes" id="UP000199679">
    <property type="component" value="Chromosome I"/>
</dbReference>
<dbReference type="InterPro" id="IPR036005">
    <property type="entry name" value="Creatinase/aminopeptidase-like"/>
</dbReference>
<feature type="domain" description="Peptidase M24 C-terminal" evidence="6">
    <location>
        <begin position="531"/>
        <end position="591"/>
    </location>
</feature>
<dbReference type="GO" id="GO:0046872">
    <property type="term" value="F:metal ion binding"/>
    <property type="evidence" value="ECO:0007669"/>
    <property type="project" value="UniProtKB-KW"/>
</dbReference>
<evidence type="ECO:0000313" key="8">
    <source>
        <dbReference type="Proteomes" id="UP000199679"/>
    </source>
</evidence>
<keyword evidence="8" id="KW-1185">Reference proteome</keyword>
<sequence length="591" mass="65737">MTHKEKLSAIRQQMKANGVAAYIIPSSDPHISEYLPDFYKCLYFASGFTGSAGTLVITQDFAGLWTDFRYFVQAGEQLKNSGYELVKLKVQHAPEYIQWLHDILDDHAVVAFNDKLLSVLLGELLEKQLADKQIVFKSYDFLDPIWAGRPALPTAPAFLIDEKYTGQSTASKLSALRQSLNTSKASHHFISSLDDIAWLFNIRGKDVSYNPVVLSFALISAENAALFIDPAKLSAEDTSTLHKAGVQVLPYDDIATSLAALPADSSVLIDPKRNCFGLYKQIPASATIIQELNPTTLFKALKNETEVENMRTAMVKDGIAMTRFFKWVEENIGKTKITELSAAEKLQGFRTEQDGFAGISFNTIAGFKGHGALPHYSATPESDSEVLSEGLFLVDSGGQYHYGTTDITRMIPMGNNTEEEKTDYTLVLKAMIEGSKTLYPKGTCGYQIDAICRRPLWDHAINYGHGTGHGIGFYLNVHEGPQVFNPTNVAIPVELGMVTSIEPGIYRPGKHGVRIENLVLTIKHSTNEFNEFYAFETLTLALIDTSLIQKDLLEKSHINWLNHYHQLVYEKLSPHLSADEQAWLKEKAKAI</sequence>
<evidence type="ECO:0000259" key="4">
    <source>
        <dbReference type="Pfam" id="PF00557"/>
    </source>
</evidence>
<dbReference type="InterPro" id="IPR000994">
    <property type="entry name" value="Pept_M24"/>
</dbReference>
<protein>
    <submittedName>
        <fullName evidence="7">Xaa-Pro aminopeptidase</fullName>
    </submittedName>
</protein>
<dbReference type="InterPro" id="IPR033740">
    <property type="entry name" value="Pept_M24B"/>
</dbReference>
<gene>
    <name evidence="7" type="ORF">SAMN05216490_0741</name>
</gene>
<evidence type="ECO:0000259" key="6">
    <source>
        <dbReference type="Pfam" id="PF16188"/>
    </source>
</evidence>
<evidence type="ECO:0000256" key="2">
    <source>
        <dbReference type="ARBA" id="ARBA00022723"/>
    </source>
</evidence>
<name>A0A1H1QC34_MUCMA</name>
<organism evidence="7 8">
    <name type="scientific">Mucilaginibacter mallensis</name>
    <dbReference type="NCBI Taxonomy" id="652787"/>
    <lineage>
        <taxon>Bacteria</taxon>
        <taxon>Pseudomonadati</taxon>
        <taxon>Bacteroidota</taxon>
        <taxon>Sphingobacteriia</taxon>
        <taxon>Sphingobacteriales</taxon>
        <taxon>Sphingobacteriaceae</taxon>
        <taxon>Mucilaginibacter</taxon>
    </lineage>
</organism>
<evidence type="ECO:0000256" key="3">
    <source>
        <dbReference type="ARBA" id="ARBA00022801"/>
    </source>
</evidence>
<keyword evidence="7" id="KW-0645">Protease</keyword>
<reference evidence="7 8" key="1">
    <citation type="submission" date="2016-10" db="EMBL/GenBank/DDBJ databases">
        <authorList>
            <person name="de Groot N.N."/>
        </authorList>
    </citation>
    <scope>NUCLEOTIDE SEQUENCE [LARGE SCALE GENOMIC DNA]</scope>
    <source>
        <strain evidence="7 8">MP1X4</strain>
    </source>
</reference>
<dbReference type="RefSeq" id="WP_091369419.1">
    <property type="nucleotide sequence ID" value="NZ_LT629740.1"/>
</dbReference>
<dbReference type="PANTHER" id="PTHR43763:SF6">
    <property type="entry name" value="XAA-PRO AMINOPEPTIDASE 1"/>
    <property type="match status" value="1"/>
</dbReference>
<dbReference type="SUPFAM" id="SSF53092">
    <property type="entry name" value="Creatinase/prolidase N-terminal domain"/>
    <property type="match status" value="1"/>
</dbReference>
<evidence type="ECO:0000313" key="7">
    <source>
        <dbReference type="EMBL" id="SDS21016.1"/>
    </source>
</evidence>
<dbReference type="GO" id="GO:0070006">
    <property type="term" value="F:metalloaminopeptidase activity"/>
    <property type="evidence" value="ECO:0007669"/>
    <property type="project" value="InterPro"/>
</dbReference>
<dbReference type="Pfam" id="PF16189">
    <property type="entry name" value="Creatinase_N_2"/>
    <property type="match status" value="1"/>
</dbReference>
<dbReference type="GO" id="GO:0005737">
    <property type="term" value="C:cytoplasm"/>
    <property type="evidence" value="ECO:0007669"/>
    <property type="project" value="UniProtKB-ARBA"/>
</dbReference>
<dbReference type="CDD" id="cd01085">
    <property type="entry name" value="APP"/>
    <property type="match status" value="1"/>
</dbReference>
<keyword evidence="7" id="KW-0031">Aminopeptidase</keyword>
<keyword evidence="2" id="KW-0479">Metal-binding</keyword>
<comment type="similarity">
    <text evidence="1">Belongs to the peptidase M24B family.</text>
</comment>
<dbReference type="OrthoDB" id="9806388at2"/>
<feature type="domain" description="Creatinase N-terminal" evidence="5">
    <location>
        <begin position="7"/>
        <end position="135"/>
    </location>
</feature>
<dbReference type="Gene3D" id="3.90.230.10">
    <property type="entry name" value="Creatinase/methionine aminopeptidase superfamily"/>
    <property type="match status" value="1"/>
</dbReference>
<accession>A0A1H1QC34</accession>
<dbReference type="InterPro" id="IPR000587">
    <property type="entry name" value="Creatinase_N"/>
</dbReference>
<dbReference type="PANTHER" id="PTHR43763">
    <property type="entry name" value="XAA-PRO AMINOPEPTIDASE 1"/>
    <property type="match status" value="1"/>
</dbReference>
<keyword evidence="3" id="KW-0378">Hydrolase</keyword>
<proteinExistence type="inferred from homology"/>
<dbReference type="Pfam" id="PF01321">
    <property type="entry name" value="Creatinase_N"/>
    <property type="match status" value="1"/>
</dbReference>
<dbReference type="Gene3D" id="3.40.350.10">
    <property type="entry name" value="Creatinase/prolidase N-terminal domain"/>
    <property type="match status" value="2"/>
</dbReference>
<evidence type="ECO:0000259" key="5">
    <source>
        <dbReference type="Pfam" id="PF01321"/>
    </source>
</evidence>
<dbReference type="InterPro" id="IPR029149">
    <property type="entry name" value="Creatin/AminoP/Spt16_N"/>
</dbReference>
<dbReference type="STRING" id="652787.SAMN05216490_0741"/>
<feature type="domain" description="Peptidase M24" evidence="4">
    <location>
        <begin position="308"/>
        <end position="520"/>
    </location>
</feature>
<evidence type="ECO:0000256" key="1">
    <source>
        <dbReference type="ARBA" id="ARBA00008766"/>
    </source>
</evidence>
<dbReference type="InterPro" id="IPR050422">
    <property type="entry name" value="X-Pro_aminopeptidase_P"/>
</dbReference>
<dbReference type="SUPFAM" id="SSF55920">
    <property type="entry name" value="Creatinase/aminopeptidase"/>
    <property type="match status" value="1"/>
</dbReference>
<dbReference type="InterPro" id="IPR032416">
    <property type="entry name" value="Peptidase_M24_C"/>
</dbReference>
<dbReference type="EMBL" id="LT629740">
    <property type="protein sequence ID" value="SDS21016.1"/>
    <property type="molecule type" value="Genomic_DNA"/>
</dbReference>
<dbReference type="Pfam" id="PF00557">
    <property type="entry name" value="Peptidase_M24"/>
    <property type="match status" value="1"/>
</dbReference>
<dbReference type="AlphaFoldDB" id="A0A1H1QC34"/>